<protein>
    <submittedName>
        <fullName evidence="1">Uncharacterized protein</fullName>
    </submittedName>
</protein>
<proteinExistence type="predicted"/>
<reference evidence="1 2" key="1">
    <citation type="submission" date="2018-02" db="EMBL/GenBank/DDBJ databases">
        <title>Draft genome of wild Prunus yedoensis var. nudiflora.</title>
        <authorList>
            <person name="Baek S."/>
            <person name="Kim J.-H."/>
            <person name="Choi K."/>
            <person name="Kim G.-B."/>
            <person name="Cho A."/>
            <person name="Jang H."/>
            <person name="Shin C.-H."/>
            <person name="Yu H.-J."/>
            <person name="Mun J.-H."/>
        </authorList>
    </citation>
    <scope>NUCLEOTIDE SEQUENCE [LARGE SCALE GENOMIC DNA]</scope>
    <source>
        <strain evidence="2">cv. Jeju island</strain>
        <tissue evidence="1">Leaf</tissue>
    </source>
</reference>
<keyword evidence="2" id="KW-1185">Reference proteome</keyword>
<comment type="caution">
    <text evidence="1">The sequence shown here is derived from an EMBL/GenBank/DDBJ whole genome shotgun (WGS) entry which is preliminary data.</text>
</comment>
<organism evidence="1 2">
    <name type="scientific">Prunus yedoensis var. nudiflora</name>
    <dbReference type="NCBI Taxonomy" id="2094558"/>
    <lineage>
        <taxon>Eukaryota</taxon>
        <taxon>Viridiplantae</taxon>
        <taxon>Streptophyta</taxon>
        <taxon>Embryophyta</taxon>
        <taxon>Tracheophyta</taxon>
        <taxon>Spermatophyta</taxon>
        <taxon>Magnoliopsida</taxon>
        <taxon>eudicotyledons</taxon>
        <taxon>Gunneridae</taxon>
        <taxon>Pentapetalae</taxon>
        <taxon>rosids</taxon>
        <taxon>fabids</taxon>
        <taxon>Rosales</taxon>
        <taxon>Rosaceae</taxon>
        <taxon>Amygdaloideae</taxon>
        <taxon>Amygdaleae</taxon>
        <taxon>Prunus</taxon>
    </lineage>
</organism>
<dbReference type="Proteomes" id="UP000250321">
    <property type="component" value="Unassembled WGS sequence"/>
</dbReference>
<dbReference type="EMBL" id="PJQY01000142">
    <property type="protein sequence ID" value="PQQ17613.1"/>
    <property type="molecule type" value="Genomic_DNA"/>
</dbReference>
<dbReference type="AlphaFoldDB" id="A0A314ZGT7"/>
<evidence type="ECO:0000313" key="2">
    <source>
        <dbReference type="Proteomes" id="UP000250321"/>
    </source>
</evidence>
<gene>
    <name evidence="1" type="ORF">Pyn_02660</name>
</gene>
<sequence>MGLMSTYYHPYHNSLKQAPGILRGVGPLKLVAWRVAYLLGVACVQAHMTNFRVPKSEEVGWLKNGWFDLICWAKNQKKAGSWDGVG</sequence>
<name>A0A314ZGT7_PRUYE</name>
<evidence type="ECO:0000313" key="1">
    <source>
        <dbReference type="EMBL" id="PQQ17613.1"/>
    </source>
</evidence>
<accession>A0A314ZGT7</accession>